<feature type="domain" description="Helicase ATP-binding" evidence="2">
    <location>
        <begin position="453"/>
        <end position="612"/>
    </location>
</feature>
<dbReference type="PATRIC" id="fig|679936.5.peg.57"/>
<dbReference type="PROSITE" id="PS51194">
    <property type="entry name" value="HELICASE_CTER"/>
    <property type="match status" value="1"/>
</dbReference>
<dbReference type="EMBL" id="CP003179">
    <property type="protein sequence ID" value="AEW03627.1"/>
    <property type="molecule type" value="Genomic_DNA"/>
</dbReference>
<dbReference type="GO" id="GO:0005524">
    <property type="term" value="F:ATP binding"/>
    <property type="evidence" value="ECO:0007669"/>
    <property type="project" value="InterPro"/>
</dbReference>
<organism evidence="4 5">
    <name type="scientific">Sulfobacillus acidophilus (strain ATCC 700253 / DSM 10332 / NAL)</name>
    <dbReference type="NCBI Taxonomy" id="679936"/>
    <lineage>
        <taxon>Bacteria</taxon>
        <taxon>Bacillati</taxon>
        <taxon>Bacillota</taxon>
        <taxon>Clostridia</taxon>
        <taxon>Eubacteriales</taxon>
        <taxon>Clostridiales Family XVII. Incertae Sedis</taxon>
        <taxon>Sulfobacillus</taxon>
    </lineage>
</organism>
<dbReference type="InterPro" id="IPR050496">
    <property type="entry name" value="SNF2_RAD54_helicase_repair"/>
</dbReference>
<evidence type="ECO:0000259" key="3">
    <source>
        <dbReference type="PROSITE" id="PS51194"/>
    </source>
</evidence>
<gene>
    <name evidence="4" type="ordered locus">Sulac_0053</name>
</gene>
<dbReference type="GO" id="GO:0016787">
    <property type="term" value="F:hydrolase activity"/>
    <property type="evidence" value="ECO:0007669"/>
    <property type="project" value="UniProtKB-KW"/>
</dbReference>
<dbReference type="InterPro" id="IPR038718">
    <property type="entry name" value="SNF2-like_sf"/>
</dbReference>
<reference evidence="5" key="1">
    <citation type="submission" date="2011-12" db="EMBL/GenBank/DDBJ databases">
        <title>The complete genome of chromosome of Sulfobacillus acidophilus DSM 10332.</title>
        <authorList>
            <person name="Lucas S."/>
            <person name="Han J."/>
            <person name="Lapidus A."/>
            <person name="Bruce D."/>
            <person name="Goodwin L."/>
            <person name="Pitluck S."/>
            <person name="Peters L."/>
            <person name="Kyrpides N."/>
            <person name="Mavromatis K."/>
            <person name="Ivanova N."/>
            <person name="Mikhailova N."/>
            <person name="Chertkov O."/>
            <person name="Saunders E."/>
            <person name="Detter J.C."/>
            <person name="Tapia R."/>
            <person name="Han C."/>
            <person name="Land M."/>
            <person name="Hauser L."/>
            <person name="Markowitz V."/>
            <person name="Cheng J.-F."/>
            <person name="Hugenholtz P."/>
            <person name="Woyke T."/>
            <person name="Wu D."/>
            <person name="Pukall R."/>
            <person name="Gehrich-Schroeter G."/>
            <person name="Schneider S."/>
            <person name="Klenk H.-P."/>
            <person name="Eisen J.A."/>
        </authorList>
    </citation>
    <scope>NUCLEOTIDE SEQUENCE [LARGE SCALE GENOMIC DNA]</scope>
    <source>
        <strain evidence="5">ATCC 700253 / DSM 10332 / NAL</strain>
    </source>
</reference>
<dbReference type="Pfam" id="PF00271">
    <property type="entry name" value="Helicase_C"/>
    <property type="match status" value="1"/>
</dbReference>
<dbReference type="PANTHER" id="PTHR45629">
    <property type="entry name" value="SNF2/RAD54 FAMILY MEMBER"/>
    <property type="match status" value="1"/>
</dbReference>
<dbReference type="PROSITE" id="PS51192">
    <property type="entry name" value="HELICASE_ATP_BIND_1"/>
    <property type="match status" value="1"/>
</dbReference>
<dbReference type="CDD" id="cd18793">
    <property type="entry name" value="SF2_C_SNF"/>
    <property type="match status" value="1"/>
</dbReference>
<dbReference type="InterPro" id="IPR014001">
    <property type="entry name" value="Helicase_ATP-bd"/>
</dbReference>
<dbReference type="KEGG" id="sap:Sulac_0053"/>
<feature type="domain" description="Helicase C-terminal" evidence="3">
    <location>
        <begin position="730"/>
        <end position="889"/>
    </location>
</feature>
<dbReference type="SMART" id="SM00490">
    <property type="entry name" value="HELICc"/>
    <property type="match status" value="1"/>
</dbReference>
<dbReference type="AlphaFoldDB" id="G8TV46"/>
<reference evidence="4 5" key="2">
    <citation type="journal article" date="2012" name="Stand. Genomic Sci.">
        <title>Complete genome sequence of the moderately thermophilic mineral-sulfide-oxidizing firmicute Sulfobacillus acidophilus type strain (NAL(T)).</title>
        <authorList>
            <person name="Anderson I."/>
            <person name="Chertkov O."/>
            <person name="Chen A."/>
            <person name="Saunders E."/>
            <person name="Lapidus A."/>
            <person name="Nolan M."/>
            <person name="Lucas S."/>
            <person name="Hammon N."/>
            <person name="Deshpande S."/>
            <person name="Cheng J.F."/>
            <person name="Han C."/>
            <person name="Tapia R."/>
            <person name="Goodwin L.A."/>
            <person name="Pitluck S."/>
            <person name="Liolios K."/>
            <person name="Pagani I."/>
            <person name="Ivanova N."/>
            <person name="Mikhailova N."/>
            <person name="Pati A."/>
            <person name="Palaniappan K."/>
            <person name="Land M."/>
            <person name="Pan C."/>
            <person name="Rohde M."/>
            <person name="Pukall R."/>
            <person name="Goker M."/>
            <person name="Detter J.C."/>
            <person name="Woyke T."/>
            <person name="Bristow J."/>
            <person name="Eisen J.A."/>
            <person name="Markowitz V."/>
            <person name="Hugenholtz P."/>
            <person name="Kyrpides N.C."/>
            <person name="Klenk H.P."/>
            <person name="Mavromatis K."/>
        </authorList>
    </citation>
    <scope>NUCLEOTIDE SEQUENCE [LARGE SCALE GENOMIC DNA]</scope>
    <source>
        <strain evidence="5">ATCC 700253 / DSM 10332 / NAL</strain>
    </source>
</reference>
<sequence>MKKPVTGSVITINFVPLLEGLSWQITYQGEALEFPWTEGSISPRALLTDPRWPQLEALYQRWADDELTRTGPGEYLLSWERFLASPESFLALFQLPSPKAPDIRLKARGAITEPRFHIEALVTLPPYAGNLLQWGRRIGPWLETARGPVTLTGASARLLDRLLTAPGPDIDGRTLFLAEVKQLAKDAGARLDPYLEREEYILVDQVTVDPVLDNGTIRLRARYDHPDLPSEALREGTLSRPSTGLGRKRWIARPEARRQFRRLDALPPITGQDVPKFVKNPEAFLPEDVTLDLTAFSERVKGLKIRVYRAQPFLHATETERGWFTLDAGVRLESPEDEPPAEPVLTPDELLSAIQHVGPDESLIPLGNDWIEVPPAARTALQQLSALRNRSTEPVSRERLPYVLDIFTNLEQVEFNPPFHPWIWTDPNEDVEPPAWFQASLHPHQRDGVRFLWHRAAHRRGVLLADEMGLGKTVQVIAWFAILHERSRLRPSLVVAPVALLSNWQEELTKFAPKISWAAHYGPHRARQIDHLPDADVILTSYETVSRDQLILGQVDWNAIVLDEAQLIKNVSTGRAEAVKALKNTYRVALTGTPVENSLSDLWSIVDFVQPGLLGSLREFRQTYETATKNPDPDIQGALTRAISPIYRRRTKKESGLALPPKTAYRFHVPFGPEQQHRYQEVLKAVKARQVAPLPALRQLQNILGHPLAVEGRSAPWNRIPVSSIPKLAKTLEILHTIHGQSEKALIFTPSRTLQAMLQFWIMREFNLTPYVINGDVTARQQLVHHFNQASGFQVMILTPQAGGVGLTLTGANHVIHYSRWWNPAVENQATDRVHRIGQTRPVSVYYPLVVDQDPRITAQGTVDEILDRLLEDKQGLANAVVIPSRHLDLQQELLERALGRGPSDPVI</sequence>
<name>G8TV46_SULAD</name>
<accession>G8TV46</accession>
<evidence type="ECO:0000313" key="5">
    <source>
        <dbReference type="Proteomes" id="UP000005439"/>
    </source>
</evidence>
<proteinExistence type="predicted"/>
<dbReference type="InterPro" id="IPR049730">
    <property type="entry name" value="SNF2/RAD54-like_C"/>
</dbReference>
<dbReference type="Proteomes" id="UP000005439">
    <property type="component" value="Chromosome"/>
</dbReference>
<dbReference type="PANTHER" id="PTHR45629:SF7">
    <property type="entry name" value="DNA EXCISION REPAIR PROTEIN ERCC-6-RELATED"/>
    <property type="match status" value="1"/>
</dbReference>
<evidence type="ECO:0000259" key="2">
    <source>
        <dbReference type="PROSITE" id="PS51192"/>
    </source>
</evidence>
<dbReference type="SUPFAM" id="SSF52540">
    <property type="entry name" value="P-loop containing nucleoside triphosphate hydrolases"/>
    <property type="match status" value="2"/>
</dbReference>
<dbReference type="Pfam" id="PF00176">
    <property type="entry name" value="SNF2-rel_dom"/>
    <property type="match status" value="1"/>
</dbReference>
<dbReference type="InterPro" id="IPR027417">
    <property type="entry name" value="P-loop_NTPase"/>
</dbReference>
<keyword evidence="5" id="KW-1185">Reference proteome</keyword>
<dbReference type="Gene3D" id="3.40.50.300">
    <property type="entry name" value="P-loop containing nucleotide triphosphate hydrolases"/>
    <property type="match status" value="1"/>
</dbReference>
<evidence type="ECO:0000256" key="1">
    <source>
        <dbReference type="ARBA" id="ARBA00022801"/>
    </source>
</evidence>
<keyword evidence="1" id="KW-0378">Hydrolase</keyword>
<dbReference type="InterPro" id="IPR001650">
    <property type="entry name" value="Helicase_C-like"/>
</dbReference>
<dbReference type="STRING" id="679936.Sulac_0053"/>
<protein>
    <submittedName>
        <fullName evidence="4">SNF2-related protein</fullName>
    </submittedName>
</protein>
<dbReference type="SMART" id="SM00487">
    <property type="entry name" value="DEXDc"/>
    <property type="match status" value="1"/>
</dbReference>
<dbReference type="InterPro" id="IPR000330">
    <property type="entry name" value="SNF2_N"/>
</dbReference>
<dbReference type="HOGENOM" id="CLU_000315_21_6_9"/>
<evidence type="ECO:0000313" key="4">
    <source>
        <dbReference type="EMBL" id="AEW03627.1"/>
    </source>
</evidence>
<dbReference type="Gene3D" id="3.40.50.10810">
    <property type="entry name" value="Tandem AAA-ATPase domain"/>
    <property type="match status" value="1"/>
</dbReference>